<dbReference type="EMBL" id="FNRD01000001">
    <property type="protein sequence ID" value="SEA03906.1"/>
    <property type="molecule type" value="Genomic_DNA"/>
</dbReference>
<protein>
    <recommendedName>
        <fullName evidence="4">Lipoprotein</fullName>
    </recommendedName>
</protein>
<accession>A0A1H3XWY2</accession>
<reference evidence="3" key="1">
    <citation type="submission" date="2016-10" db="EMBL/GenBank/DDBJ databases">
        <authorList>
            <person name="Varghese N."/>
            <person name="Submissions S."/>
        </authorList>
    </citation>
    <scope>NUCLEOTIDE SEQUENCE [LARGE SCALE GENOMIC DNA]</scope>
    <source>
        <strain evidence="3">DSM 22376</strain>
    </source>
</reference>
<evidence type="ECO:0000313" key="3">
    <source>
        <dbReference type="Proteomes" id="UP000198951"/>
    </source>
</evidence>
<dbReference type="RefSeq" id="WP_091084661.1">
    <property type="nucleotide sequence ID" value="NZ_FNRD01000001.1"/>
</dbReference>
<dbReference type="Gene3D" id="2.60.40.2420">
    <property type="match status" value="1"/>
</dbReference>
<evidence type="ECO:0000256" key="1">
    <source>
        <dbReference type="SAM" id="MobiDB-lite"/>
    </source>
</evidence>
<dbReference type="InterPro" id="IPR053722">
    <property type="entry name" value="Curli_assembly_CsgC/AgfC"/>
</dbReference>
<dbReference type="PROSITE" id="PS51257">
    <property type="entry name" value="PROKAR_LIPOPROTEIN"/>
    <property type="match status" value="1"/>
</dbReference>
<organism evidence="2 3">
    <name type="scientific">Flavobacterium gillisiae</name>
    <dbReference type="NCBI Taxonomy" id="150146"/>
    <lineage>
        <taxon>Bacteria</taxon>
        <taxon>Pseudomonadati</taxon>
        <taxon>Bacteroidota</taxon>
        <taxon>Flavobacteriia</taxon>
        <taxon>Flavobacteriales</taxon>
        <taxon>Flavobacteriaceae</taxon>
        <taxon>Flavobacterium</taxon>
    </lineage>
</organism>
<dbReference type="InterPro" id="IPR047726">
    <property type="entry name" value="CsgH_dom"/>
</dbReference>
<dbReference type="Proteomes" id="UP000198951">
    <property type="component" value="Unassembled WGS sequence"/>
</dbReference>
<evidence type="ECO:0000313" key="2">
    <source>
        <dbReference type="EMBL" id="SEA03906.1"/>
    </source>
</evidence>
<sequence>MKTSNQFKVFFVFLLFTVGCYSQTTNTKVKARIVYEENDGIIKITGTAENLTDILQSMSYSLSVIKKNRSSNNTSNNVQEGFFSLDPNENKNLSTTQINLGNEDEVIVLLLFYDESKKLIGKDRVVFGDEKKK</sequence>
<dbReference type="AlphaFoldDB" id="A0A1H3XWY2"/>
<name>A0A1H3XWY2_9FLAO</name>
<dbReference type="STRING" id="150146.SAMN05443667_101704"/>
<dbReference type="OrthoDB" id="1364048at2"/>
<evidence type="ECO:0008006" key="4">
    <source>
        <dbReference type="Google" id="ProtNLM"/>
    </source>
</evidence>
<feature type="region of interest" description="Disordered" evidence="1">
    <location>
        <begin position="70"/>
        <end position="89"/>
    </location>
</feature>
<dbReference type="NCBIfam" id="NF041112">
    <property type="entry name" value="chap_CsgH_alph"/>
    <property type="match status" value="1"/>
</dbReference>
<gene>
    <name evidence="2" type="ORF">SAMN05443667_101704</name>
</gene>
<proteinExistence type="predicted"/>
<keyword evidence="3" id="KW-1185">Reference proteome</keyword>